<evidence type="ECO:0000259" key="1">
    <source>
        <dbReference type="PROSITE" id="PS51910"/>
    </source>
</evidence>
<dbReference type="GO" id="GO:0005975">
    <property type="term" value="P:carbohydrate metabolic process"/>
    <property type="evidence" value="ECO:0007669"/>
    <property type="project" value="InterPro"/>
</dbReference>
<dbReference type="InterPro" id="IPR001223">
    <property type="entry name" value="Glyco_hydro18_cat"/>
</dbReference>
<dbReference type="STRING" id="1108595.BKX93_01270"/>
<feature type="domain" description="GH18" evidence="1">
    <location>
        <begin position="1"/>
        <end position="310"/>
    </location>
</feature>
<protein>
    <recommendedName>
        <fullName evidence="1">GH18 domain-containing protein</fullName>
    </recommendedName>
</protein>
<dbReference type="KEGG" id="cvc:BKX93_01270"/>
<accession>A0A1D9LC50</accession>
<name>A0A1D9LC50_9NEIS</name>
<sequence>MDQEIKAVYLKASPKSDIDQLCDSEFNTVIATFVSFANGQACVDGPMADWQPGDWIDRLHRSNKKVLFSIGGGAVLPETLEFLFLSPESTEISQAGYAPFLAAIWQILRGGPITVHSLSGALYPTDYGQGFHGIDLDLENFASYSGGVQSDFWACRLANLNLALRRDLPSGALLTHAPQTPYLLIGDWGVGEVSANPNGLYSKMMQLSGEAVSWLNVQIYNQSDFASQQAVENTLAVLLNDWPMVAGASTSARQVAVTVAMAPPPVECSSGYVSPAQLRDALSALNVAPGGLNGWSYSSNNAVAPSWDQVFTQILNAKQTSGRP</sequence>
<dbReference type="EMBL" id="CP017707">
    <property type="protein sequence ID" value="AOZ48754.1"/>
    <property type="molecule type" value="Genomic_DNA"/>
</dbReference>
<proteinExistence type="predicted"/>
<evidence type="ECO:0000313" key="3">
    <source>
        <dbReference type="Proteomes" id="UP000178776"/>
    </source>
</evidence>
<dbReference type="SUPFAM" id="SSF51445">
    <property type="entry name" value="(Trans)glycosidases"/>
    <property type="match status" value="1"/>
</dbReference>
<dbReference type="GeneID" id="68839857"/>
<dbReference type="RefSeq" id="WP_070978259.1">
    <property type="nucleotide sequence ID" value="NZ_CP017707.1"/>
</dbReference>
<reference evidence="2 3" key="1">
    <citation type="submission" date="2016-10" db="EMBL/GenBank/DDBJ databases">
        <title>Chromobacterium muskegensis sp. nov., an insecticidal bacterium isolated from Sphagnum bogs.</title>
        <authorList>
            <person name="Sparks M.E."/>
            <person name="Blackburn M.B."/>
            <person name="Gundersen-Rindal D.E."/>
            <person name="Mitchell A."/>
            <person name="Farrar R."/>
            <person name="Kuhar D."/>
        </authorList>
    </citation>
    <scope>NUCLEOTIDE SEQUENCE [LARGE SCALE GENOMIC DNA]</scope>
    <source>
        <strain evidence="2 3">21-1</strain>
    </source>
</reference>
<gene>
    <name evidence="2" type="ORF">BKX93_01270</name>
</gene>
<dbReference type="PROSITE" id="PS51910">
    <property type="entry name" value="GH18_2"/>
    <property type="match status" value="1"/>
</dbReference>
<dbReference type="Proteomes" id="UP000178776">
    <property type="component" value="Chromosome"/>
</dbReference>
<dbReference type="AlphaFoldDB" id="A0A1D9LC50"/>
<dbReference type="Gene3D" id="3.20.20.80">
    <property type="entry name" value="Glycosidases"/>
    <property type="match status" value="1"/>
</dbReference>
<dbReference type="InterPro" id="IPR017853">
    <property type="entry name" value="GH"/>
</dbReference>
<evidence type="ECO:0000313" key="2">
    <source>
        <dbReference type="EMBL" id="AOZ48754.1"/>
    </source>
</evidence>
<organism evidence="2 3">
    <name type="scientific">Chromobacterium vaccinii</name>
    <dbReference type="NCBI Taxonomy" id="1108595"/>
    <lineage>
        <taxon>Bacteria</taxon>
        <taxon>Pseudomonadati</taxon>
        <taxon>Pseudomonadota</taxon>
        <taxon>Betaproteobacteria</taxon>
        <taxon>Neisseriales</taxon>
        <taxon>Chromobacteriaceae</taxon>
        <taxon>Chromobacterium</taxon>
    </lineage>
</organism>